<keyword evidence="2" id="KW-1185">Reference proteome</keyword>
<evidence type="ECO:0000313" key="2">
    <source>
        <dbReference type="Proteomes" id="UP000768646"/>
    </source>
</evidence>
<reference evidence="1 2" key="1">
    <citation type="journal article" date="2021" name="Commun. Biol.">
        <title>Genomic insights into the host specific adaptation of the Pneumocystis genus.</title>
        <authorList>
            <person name="Cisse O.H."/>
            <person name="Ma L."/>
            <person name="Dekker J.P."/>
            <person name="Khil P.P."/>
            <person name="Youn J.-H."/>
            <person name="Brenchley J.M."/>
            <person name="Blair R."/>
            <person name="Pahar B."/>
            <person name="Chabe M."/>
            <person name="Van Rompay K.K.A."/>
            <person name="Keesler R."/>
            <person name="Sukura A."/>
            <person name="Hirsch V."/>
            <person name="Kutty G."/>
            <person name="Liu Y."/>
            <person name="Peng L."/>
            <person name="Chen J."/>
            <person name="Song J."/>
            <person name="Weissenbacher-Lang C."/>
            <person name="Xu J."/>
            <person name="Upham N.S."/>
            <person name="Stajich J.E."/>
            <person name="Cuomo C.A."/>
            <person name="Cushion M.T."/>
            <person name="Kovacs J.A."/>
        </authorList>
    </citation>
    <scope>NUCLEOTIDE SEQUENCE [LARGE SCALE GENOMIC DNA]</scope>
    <source>
        <strain evidence="1 2">RABM</strain>
    </source>
</reference>
<protein>
    <submittedName>
        <fullName evidence="1">Uncharacterized protein</fullName>
    </submittedName>
</protein>
<dbReference type="EMBL" id="JABTEG010000003">
    <property type="protein sequence ID" value="KAG4305521.1"/>
    <property type="molecule type" value="Genomic_DNA"/>
</dbReference>
<comment type="caution">
    <text evidence="1">The sequence shown here is derived from an EMBL/GenBank/DDBJ whole genome shotgun (WGS) entry which is preliminary data.</text>
</comment>
<gene>
    <name evidence="1" type="ORF">PORY_001077</name>
</gene>
<dbReference type="Proteomes" id="UP000768646">
    <property type="component" value="Unassembled WGS sequence"/>
</dbReference>
<proteinExistence type="predicted"/>
<organism evidence="1 2">
    <name type="scientific">Pneumocystis oryctolagi</name>
    <dbReference type="NCBI Taxonomy" id="42067"/>
    <lineage>
        <taxon>Eukaryota</taxon>
        <taxon>Fungi</taxon>
        <taxon>Dikarya</taxon>
        <taxon>Ascomycota</taxon>
        <taxon>Taphrinomycotina</taxon>
        <taxon>Pneumocystomycetes</taxon>
        <taxon>Pneumocystaceae</taxon>
        <taxon>Pneumocystis</taxon>
    </lineage>
</organism>
<sequence>MSHVPLTRAHKDAIRKILDVLYNAVDNTGRSISKIFEELPDKKEVPDYYEIIKRPMALNVIRENLNKNLYNTFHDFIVDVAQIYYNAKLYNRRSSVIYSDACSNEMIIIKELSVLKDKKLIEDNMLPVLGPLPPSSPGEEKSDDDGFDPDIEDKNDEDDEDEDDDDDDIRHKRRRRDTRIKSYEPPKVMRFDTGDIKRKRGRPPKVDTPDEARMKIVLRVIRKEKDERGRTLFTWFEKFPDDKLNQNHKIKQSITLEDIRQKLKRREYKTLKSFLDDLDLLYNNIKLISPPGSHMYRDADYLQQVTHEVASIEASRRDIDFTGYEKDPTSSVGTLIKVNRTPLPRIEVKGEVLEIGDWVHLVNYNDVNKPIIAQIFSLWENLEGEKWISVCWYYRPEQTVHRADRIFYENEVMKTGQYRDHQINDIIDKCFVMFITKYIRGRPKDAGNKLIYVCESRYDEETKIFNKIKSWRACIPDEIRNKEYDMYYFERQQQPKRVLSPILHLLPSKVMEDPNAPIPEPTQGKENAPPIIGAIIPAPIPDESTLNPPEVFIPSIISAPIIPQKPIVPSLVTQTHTSVVISPNSQAQNNRKTHISYYPPVAFTLPVADSNSENTQSENTSENDLENSNKEKNNNNEDLDKNIKDIDMKDEIEKINENNNSLIKNDEKTTENTKSMKKSNNFSDDVASLFSRDERGRVLWFPVPPIDVVSPSSETFIEGRSLAYLASVDDMAEKYNEELKEEKQKSDITASSDNSKISEFLINALNTMTQSIKSSIY</sequence>
<evidence type="ECO:0000313" key="1">
    <source>
        <dbReference type="EMBL" id="KAG4305521.1"/>
    </source>
</evidence>
<name>A0ACB7CCN0_9ASCO</name>
<accession>A0ACB7CCN0</accession>